<feature type="compositionally biased region" description="Basic and acidic residues" evidence="1">
    <location>
        <begin position="72"/>
        <end position="84"/>
    </location>
</feature>
<dbReference type="Proteomes" id="UP000008460">
    <property type="component" value="Chromosome"/>
</dbReference>
<dbReference type="RefSeq" id="WP_013769408.1">
    <property type="nucleotide sequence ID" value="NC_015514.1"/>
</dbReference>
<keyword evidence="3" id="KW-1185">Reference proteome</keyword>
<organism evidence="2 3">
    <name type="scientific">Cellulomonas fimi (strain ATCC 484 / DSM 20113 / JCM 1341 / CCUG 24087 / LMG 16345 / NBRC 15513 / NCIMB 8980 / NCTC 7547 / NRS-133)</name>
    <dbReference type="NCBI Taxonomy" id="590998"/>
    <lineage>
        <taxon>Bacteria</taxon>
        <taxon>Bacillati</taxon>
        <taxon>Actinomycetota</taxon>
        <taxon>Actinomycetes</taxon>
        <taxon>Micrococcales</taxon>
        <taxon>Cellulomonadaceae</taxon>
        <taxon>Cellulomonas</taxon>
    </lineage>
</organism>
<dbReference type="AlphaFoldDB" id="F4H666"/>
<accession>F4H666</accession>
<protein>
    <submittedName>
        <fullName evidence="2">Uncharacterized protein</fullName>
    </submittedName>
</protein>
<reference evidence="2 3" key="1">
    <citation type="submission" date="2011-04" db="EMBL/GenBank/DDBJ databases">
        <title>Complete sequence of Cellulomonas fimi ATCC 484.</title>
        <authorList>
            <consortium name="US DOE Joint Genome Institute"/>
            <person name="Lucas S."/>
            <person name="Han J."/>
            <person name="Lapidus A."/>
            <person name="Cheng J.-F."/>
            <person name="Goodwin L."/>
            <person name="Pitluck S."/>
            <person name="Peters L."/>
            <person name="Chertkov O."/>
            <person name="Detter J.C."/>
            <person name="Han C."/>
            <person name="Tapia R."/>
            <person name="Land M."/>
            <person name="Hauser L."/>
            <person name="Kyrpides N."/>
            <person name="Ivanova N."/>
            <person name="Ovchinnikova G."/>
            <person name="Pagani I."/>
            <person name="Mead D."/>
            <person name="Brumm P."/>
            <person name="Woyke T."/>
        </authorList>
    </citation>
    <scope>NUCLEOTIDE SEQUENCE [LARGE SCALE GENOMIC DNA]</scope>
    <source>
        <strain evidence="3">ATCC 484 / DSM 20113 / JCM 1341 / NBRC 15513 / NCIMB 8980 / NCTC 7547</strain>
    </source>
</reference>
<gene>
    <name evidence="2" type="ordered locus">Celf_0232</name>
</gene>
<evidence type="ECO:0000313" key="2">
    <source>
        <dbReference type="EMBL" id="AEE44378.1"/>
    </source>
</evidence>
<evidence type="ECO:0000313" key="3">
    <source>
        <dbReference type="Proteomes" id="UP000008460"/>
    </source>
</evidence>
<dbReference type="KEGG" id="cfi:Celf_0232"/>
<evidence type="ECO:0000256" key="1">
    <source>
        <dbReference type="SAM" id="MobiDB-lite"/>
    </source>
</evidence>
<name>F4H666_CELFA</name>
<sequence>MRDVTGHRDHAAAWAATTYRPQAGVWNARTEPPSTTGTVRADPFAALGHEASRHGTAPHAHERGPSHSLWPHADEVSVDDERRTAWRPHAATWRPTPSVPFPRPVPPSETDPTGWA</sequence>
<dbReference type="EMBL" id="CP002666">
    <property type="protein sequence ID" value="AEE44378.1"/>
    <property type="molecule type" value="Genomic_DNA"/>
</dbReference>
<proteinExistence type="predicted"/>
<feature type="region of interest" description="Disordered" evidence="1">
    <location>
        <begin position="51"/>
        <end position="116"/>
    </location>
</feature>
<feature type="compositionally biased region" description="Pro residues" evidence="1">
    <location>
        <begin position="97"/>
        <end position="109"/>
    </location>
</feature>
<dbReference type="HOGENOM" id="CLU_2092406_0_0_11"/>